<dbReference type="Proteomes" id="UP000682416">
    <property type="component" value="Chromosome"/>
</dbReference>
<accession>A0A975QJ67</accession>
<protein>
    <submittedName>
        <fullName evidence="2">Uncharacterized protein</fullName>
    </submittedName>
</protein>
<proteinExistence type="predicted"/>
<sequence>MSTSRMPLALRALRTLLWILAVFGAVGLALGLVGLAVMTEEEVVRETGVGRSASMAALLPGFALVLVEAYLAATLIRGGRARRWCVRVLAVLTLLSGLLGLLFLDVAGLFEVAVAVLLLALHESRSAREWYRSGTETGKPDGAVPAPTG</sequence>
<keyword evidence="1" id="KW-0812">Transmembrane</keyword>
<feature type="transmembrane region" description="Helical" evidence="1">
    <location>
        <begin position="57"/>
        <end position="76"/>
    </location>
</feature>
<dbReference type="AlphaFoldDB" id="A0A975QJ67"/>
<reference evidence="2" key="1">
    <citation type="submission" date="2021-05" db="EMBL/GenBank/DDBJ databases">
        <authorList>
            <person name="Kaiqin L."/>
            <person name="Jian G."/>
        </authorList>
    </citation>
    <scope>NUCLEOTIDE SEQUENCE</scope>
    <source>
        <strain evidence="2">HDS5</strain>
    </source>
</reference>
<evidence type="ECO:0000256" key="1">
    <source>
        <dbReference type="SAM" id="Phobius"/>
    </source>
</evidence>
<dbReference type="EMBL" id="CP074402">
    <property type="protein sequence ID" value="QVJ01341.1"/>
    <property type="molecule type" value="Genomic_DNA"/>
</dbReference>
<dbReference type="KEGG" id="nec:KGD82_25085"/>
<feature type="transmembrane region" description="Helical" evidence="1">
    <location>
        <begin position="12"/>
        <end position="37"/>
    </location>
</feature>
<organism evidence="2 3">
    <name type="scientific">Nocardiopsis eucommiae</name>
    <dbReference type="NCBI Taxonomy" id="2831970"/>
    <lineage>
        <taxon>Bacteria</taxon>
        <taxon>Bacillati</taxon>
        <taxon>Actinomycetota</taxon>
        <taxon>Actinomycetes</taxon>
        <taxon>Streptosporangiales</taxon>
        <taxon>Nocardiopsidaceae</taxon>
        <taxon>Nocardiopsis</taxon>
    </lineage>
</organism>
<name>A0A975QJ67_9ACTN</name>
<gene>
    <name evidence="2" type="ORF">KGD82_25085</name>
</gene>
<keyword evidence="1" id="KW-0472">Membrane</keyword>
<evidence type="ECO:0000313" key="2">
    <source>
        <dbReference type="EMBL" id="QVJ01341.1"/>
    </source>
</evidence>
<keyword evidence="3" id="KW-1185">Reference proteome</keyword>
<keyword evidence="1" id="KW-1133">Transmembrane helix</keyword>
<evidence type="ECO:0000313" key="3">
    <source>
        <dbReference type="Proteomes" id="UP000682416"/>
    </source>
</evidence>
<feature type="transmembrane region" description="Helical" evidence="1">
    <location>
        <begin position="88"/>
        <end position="121"/>
    </location>
</feature>